<name>A0A6H5GPH4_9HEMI</name>
<sequence>MLQKQSEDIATEKRKTMESLKEELGLKVLKEEEKELDRLQTTTSGLLNEMNILKSEATIKKSELDLATKDLNRREEELVQMKVDLDNLKKNIQLRVRNGSQGGLSHGSPWIRMVRLVPLVEAS</sequence>
<evidence type="ECO:0000256" key="1">
    <source>
        <dbReference type="SAM" id="Coils"/>
    </source>
</evidence>
<accession>A0A6H5GPH4</accession>
<keyword evidence="3" id="KW-1185">Reference proteome</keyword>
<proteinExistence type="predicted"/>
<dbReference type="Proteomes" id="UP000479000">
    <property type="component" value="Unassembled WGS sequence"/>
</dbReference>
<dbReference type="EMBL" id="CADCXU010013697">
    <property type="protein sequence ID" value="CAB0003726.1"/>
    <property type="molecule type" value="Genomic_DNA"/>
</dbReference>
<gene>
    <name evidence="2" type="ORF">NTEN_LOCUS9226</name>
</gene>
<reference evidence="2 3" key="1">
    <citation type="submission" date="2020-02" db="EMBL/GenBank/DDBJ databases">
        <authorList>
            <person name="Ferguson B K."/>
        </authorList>
    </citation>
    <scope>NUCLEOTIDE SEQUENCE [LARGE SCALE GENOMIC DNA]</scope>
</reference>
<keyword evidence="1" id="KW-0175">Coiled coil</keyword>
<evidence type="ECO:0000313" key="3">
    <source>
        <dbReference type="Proteomes" id="UP000479000"/>
    </source>
</evidence>
<feature type="coiled-coil region" evidence="1">
    <location>
        <begin position="29"/>
        <end position="91"/>
    </location>
</feature>
<dbReference type="AlphaFoldDB" id="A0A6H5GPH4"/>
<organism evidence="2 3">
    <name type="scientific">Nesidiocoris tenuis</name>
    <dbReference type="NCBI Taxonomy" id="355587"/>
    <lineage>
        <taxon>Eukaryota</taxon>
        <taxon>Metazoa</taxon>
        <taxon>Ecdysozoa</taxon>
        <taxon>Arthropoda</taxon>
        <taxon>Hexapoda</taxon>
        <taxon>Insecta</taxon>
        <taxon>Pterygota</taxon>
        <taxon>Neoptera</taxon>
        <taxon>Paraneoptera</taxon>
        <taxon>Hemiptera</taxon>
        <taxon>Heteroptera</taxon>
        <taxon>Panheteroptera</taxon>
        <taxon>Cimicomorpha</taxon>
        <taxon>Miridae</taxon>
        <taxon>Dicyphina</taxon>
        <taxon>Nesidiocoris</taxon>
    </lineage>
</organism>
<evidence type="ECO:0000313" key="2">
    <source>
        <dbReference type="EMBL" id="CAB0003726.1"/>
    </source>
</evidence>
<protein>
    <submittedName>
        <fullName evidence="2">Uncharacterized protein</fullName>
    </submittedName>
</protein>